<evidence type="ECO:0000313" key="3">
    <source>
        <dbReference type="Proteomes" id="UP000487268"/>
    </source>
</evidence>
<dbReference type="InterPro" id="IPR021527">
    <property type="entry name" value="DUF2795"/>
</dbReference>
<evidence type="ECO:0008006" key="4">
    <source>
        <dbReference type="Google" id="ProtNLM"/>
    </source>
</evidence>
<feature type="compositionally biased region" description="Basic and acidic residues" evidence="1">
    <location>
        <begin position="50"/>
        <end position="63"/>
    </location>
</feature>
<reference evidence="2 3" key="1">
    <citation type="submission" date="2019-10" db="EMBL/GenBank/DDBJ databases">
        <title>Actinomadura rubteroloni sp. nov. and Actinomadura macrotermitis sp. nov., isolated from the gut of fungus growing-termite Macrotermes natalensis.</title>
        <authorList>
            <person name="Benndorf R."/>
            <person name="Martin K."/>
            <person name="Kuefner M."/>
            <person name="De Beer W."/>
            <person name="Kaster A.-K."/>
            <person name="Vollmers J."/>
            <person name="Poulsen M."/>
            <person name="Beemelmanns C."/>
        </authorList>
    </citation>
    <scope>NUCLEOTIDE SEQUENCE [LARGE SCALE GENOMIC DNA]</scope>
    <source>
        <strain evidence="2 3">RB68</strain>
    </source>
</reference>
<dbReference type="Pfam" id="PF11387">
    <property type="entry name" value="DUF2795"/>
    <property type="match status" value="1"/>
</dbReference>
<sequence>MDFPAGKDAIVEHARHRGADETQLRALRAMPRADYDNLAEVLRSVPVDPAPDRTGTEAAEQRRAHGQGPAGLAEYERDAAPSPIEQELDEG</sequence>
<proteinExistence type="predicted"/>
<dbReference type="Proteomes" id="UP000487268">
    <property type="component" value="Unassembled WGS sequence"/>
</dbReference>
<dbReference type="EMBL" id="WEGH01000002">
    <property type="protein sequence ID" value="MQY04816.1"/>
    <property type="molecule type" value="Genomic_DNA"/>
</dbReference>
<feature type="region of interest" description="Disordered" evidence="1">
    <location>
        <begin position="43"/>
        <end position="91"/>
    </location>
</feature>
<gene>
    <name evidence="2" type="ORF">ACRB68_28780</name>
</gene>
<dbReference type="AlphaFoldDB" id="A0A7K0BUT5"/>
<evidence type="ECO:0000256" key="1">
    <source>
        <dbReference type="SAM" id="MobiDB-lite"/>
    </source>
</evidence>
<name>A0A7K0BUT5_9ACTN</name>
<evidence type="ECO:0000313" key="2">
    <source>
        <dbReference type="EMBL" id="MQY04816.1"/>
    </source>
</evidence>
<accession>A0A7K0BUT5</accession>
<keyword evidence="3" id="KW-1185">Reference proteome</keyword>
<protein>
    <recommendedName>
        <fullName evidence="4">DUF2795 domain-containing protein</fullName>
    </recommendedName>
</protein>
<organism evidence="2 3">
    <name type="scientific">Actinomadura macrotermitis</name>
    <dbReference type="NCBI Taxonomy" id="2585200"/>
    <lineage>
        <taxon>Bacteria</taxon>
        <taxon>Bacillati</taxon>
        <taxon>Actinomycetota</taxon>
        <taxon>Actinomycetes</taxon>
        <taxon>Streptosporangiales</taxon>
        <taxon>Thermomonosporaceae</taxon>
        <taxon>Actinomadura</taxon>
    </lineage>
</organism>
<comment type="caution">
    <text evidence="2">The sequence shown here is derived from an EMBL/GenBank/DDBJ whole genome shotgun (WGS) entry which is preliminary data.</text>
</comment>